<evidence type="ECO:0000313" key="3">
    <source>
        <dbReference type="Proteomes" id="UP001469089"/>
    </source>
</evidence>
<protein>
    <submittedName>
        <fullName evidence="2">Enoyl-CoA hydratase/isomerase family protein</fullName>
    </submittedName>
</protein>
<sequence length="259" mass="27852">MANNITLNETGDVAIVTMYNDEQANTIDMPFCEGLLRTLDEIKGAQRYKAVILRAEGSLFSAGGDLAQILERLDRGTEHLEALIDAFHAVILAIRRLPLPVIASVQGPAAGAGFSLAMTCDAVVAVNSAKFVVGYPKLGTSSDGGLSFQLTRRLGAARALDIFLRKEPVSACEGELLGLVQYVTEAASLDDTTLDLAKMMSTYASTAVTEIKSLIGTLSDDGLEQHLEREKKAFLRCASTVEFRASVVHFVQQSVARKQ</sequence>
<dbReference type="InterPro" id="IPR029045">
    <property type="entry name" value="ClpP/crotonase-like_dom_sf"/>
</dbReference>
<dbReference type="SUPFAM" id="SSF52096">
    <property type="entry name" value="ClpP/crotonase"/>
    <property type="match status" value="1"/>
</dbReference>
<dbReference type="PANTHER" id="PTHR43459">
    <property type="entry name" value="ENOYL-COA HYDRATASE"/>
    <property type="match status" value="1"/>
</dbReference>
<dbReference type="CDD" id="cd06558">
    <property type="entry name" value="crotonase-like"/>
    <property type="match status" value="1"/>
</dbReference>
<comment type="caution">
    <text evidence="2">The sequence shown here is derived from an EMBL/GenBank/DDBJ whole genome shotgun (WGS) entry which is preliminary data.</text>
</comment>
<reference evidence="2 3" key="1">
    <citation type="journal article" date="2024" name="Chem. Sci.">
        <title>Discovery of a lagriamide polyketide by integrated genome mining, isotopic labeling, and untargeted metabolomics.</title>
        <authorList>
            <person name="Fergusson C.H."/>
            <person name="Saulog J."/>
            <person name="Paulo B.S."/>
            <person name="Wilson D.M."/>
            <person name="Liu D.Y."/>
            <person name="Morehouse N.J."/>
            <person name="Waterworth S."/>
            <person name="Barkei J."/>
            <person name="Gray C.A."/>
            <person name="Kwan J.C."/>
            <person name="Eustaquio A.S."/>
            <person name="Linington R.G."/>
        </authorList>
    </citation>
    <scope>NUCLEOTIDE SEQUENCE [LARGE SCALE GENOMIC DNA]</scope>
    <source>
        <strain evidence="2 3">RL17-338-BIF-B</strain>
    </source>
</reference>
<comment type="similarity">
    <text evidence="1">Belongs to the enoyl-CoA hydratase/isomerase family.</text>
</comment>
<dbReference type="PROSITE" id="PS00166">
    <property type="entry name" value="ENOYL_COA_HYDRATASE"/>
    <property type="match status" value="1"/>
</dbReference>
<organism evidence="2 3">
    <name type="scientific">Paraburkholderia acidicola</name>
    <dbReference type="NCBI Taxonomy" id="1912599"/>
    <lineage>
        <taxon>Bacteria</taxon>
        <taxon>Pseudomonadati</taxon>
        <taxon>Pseudomonadota</taxon>
        <taxon>Betaproteobacteria</taxon>
        <taxon>Burkholderiales</taxon>
        <taxon>Burkholderiaceae</taxon>
        <taxon>Paraburkholderia</taxon>
    </lineage>
</organism>
<accession>A0ABV1LLI3</accession>
<gene>
    <name evidence="2" type="ORF">N0A02_11780</name>
</gene>
<name>A0ABV1LLI3_9BURK</name>
<dbReference type="Pfam" id="PF00378">
    <property type="entry name" value="ECH_1"/>
    <property type="match status" value="1"/>
</dbReference>
<dbReference type="InterPro" id="IPR001753">
    <property type="entry name" value="Enoyl-CoA_hydra/iso"/>
</dbReference>
<evidence type="ECO:0000256" key="1">
    <source>
        <dbReference type="RuleBase" id="RU003707"/>
    </source>
</evidence>
<dbReference type="Gene3D" id="3.90.226.10">
    <property type="entry name" value="2-enoyl-CoA Hydratase, Chain A, domain 1"/>
    <property type="match status" value="1"/>
</dbReference>
<dbReference type="Proteomes" id="UP001469089">
    <property type="component" value="Unassembled WGS sequence"/>
</dbReference>
<dbReference type="InterPro" id="IPR018376">
    <property type="entry name" value="Enoyl-CoA_hyd/isom_CS"/>
</dbReference>
<keyword evidence="3" id="KW-1185">Reference proteome</keyword>
<dbReference type="PANTHER" id="PTHR43459:SF1">
    <property type="entry name" value="EG:BACN32G11.4 PROTEIN"/>
    <property type="match status" value="1"/>
</dbReference>
<proteinExistence type="inferred from homology"/>
<dbReference type="EMBL" id="JAOALG010000001">
    <property type="protein sequence ID" value="MEQ5840104.1"/>
    <property type="molecule type" value="Genomic_DNA"/>
</dbReference>
<dbReference type="RefSeq" id="WP_349542363.1">
    <property type="nucleotide sequence ID" value="NZ_JAOALG010000001.1"/>
</dbReference>
<evidence type="ECO:0000313" key="2">
    <source>
        <dbReference type="EMBL" id="MEQ5840104.1"/>
    </source>
</evidence>